<dbReference type="Pfam" id="PF01569">
    <property type="entry name" value="PAP2"/>
    <property type="match status" value="1"/>
</dbReference>
<dbReference type="EMBL" id="SDHZ01000001">
    <property type="protein sequence ID" value="RXK86441.1"/>
    <property type="molecule type" value="Genomic_DNA"/>
</dbReference>
<evidence type="ECO:0000313" key="3">
    <source>
        <dbReference type="EMBL" id="RXK86441.1"/>
    </source>
</evidence>
<gene>
    <name evidence="3" type="ORF">ESB13_06440</name>
</gene>
<protein>
    <submittedName>
        <fullName evidence="3">Phosphatase PAP2 family protein</fullName>
    </submittedName>
</protein>
<dbReference type="InterPro" id="IPR036938">
    <property type="entry name" value="PAP2/HPO_sf"/>
</dbReference>
<keyword evidence="1" id="KW-0472">Membrane</keyword>
<dbReference type="PANTHER" id="PTHR14969:SF13">
    <property type="entry name" value="AT30094P"/>
    <property type="match status" value="1"/>
</dbReference>
<keyword evidence="1" id="KW-1133">Transmembrane helix</keyword>
<dbReference type="Gene3D" id="1.20.144.10">
    <property type="entry name" value="Phosphatidic acid phosphatase type 2/haloperoxidase"/>
    <property type="match status" value="2"/>
</dbReference>
<dbReference type="OrthoDB" id="9789113at2"/>
<keyword evidence="4" id="KW-1185">Reference proteome</keyword>
<comment type="caution">
    <text evidence="3">The sequence shown here is derived from an EMBL/GenBank/DDBJ whole genome shotgun (WGS) entry which is preliminary data.</text>
</comment>
<dbReference type="RefSeq" id="WP_129002190.1">
    <property type="nucleotide sequence ID" value="NZ_SDHZ01000001.1"/>
</dbReference>
<name>A0A4Q1DAL4_9BACT</name>
<organism evidence="3 4">
    <name type="scientific">Filimonas effusa</name>
    <dbReference type="NCBI Taxonomy" id="2508721"/>
    <lineage>
        <taxon>Bacteria</taxon>
        <taxon>Pseudomonadati</taxon>
        <taxon>Bacteroidota</taxon>
        <taxon>Chitinophagia</taxon>
        <taxon>Chitinophagales</taxon>
        <taxon>Chitinophagaceae</taxon>
        <taxon>Filimonas</taxon>
    </lineage>
</organism>
<dbReference type="AlphaFoldDB" id="A0A4Q1DAL4"/>
<reference evidence="3 4" key="1">
    <citation type="submission" date="2019-01" db="EMBL/GenBank/DDBJ databases">
        <title>Filimonas sp. strain TTM-71.</title>
        <authorList>
            <person name="Chen W.-M."/>
        </authorList>
    </citation>
    <scope>NUCLEOTIDE SEQUENCE [LARGE SCALE GENOMIC DNA]</scope>
    <source>
        <strain evidence="3 4">TTM-71</strain>
    </source>
</reference>
<dbReference type="PANTHER" id="PTHR14969">
    <property type="entry name" value="SPHINGOSINE-1-PHOSPHATE PHOSPHOHYDROLASE"/>
    <property type="match status" value="1"/>
</dbReference>
<dbReference type="SMART" id="SM00014">
    <property type="entry name" value="acidPPc"/>
    <property type="match status" value="1"/>
</dbReference>
<accession>A0A4Q1DAL4</accession>
<evidence type="ECO:0000256" key="1">
    <source>
        <dbReference type="SAM" id="Phobius"/>
    </source>
</evidence>
<feature type="transmembrane region" description="Helical" evidence="1">
    <location>
        <begin position="152"/>
        <end position="172"/>
    </location>
</feature>
<dbReference type="SUPFAM" id="SSF48317">
    <property type="entry name" value="Acid phosphatase/Vanadium-dependent haloperoxidase"/>
    <property type="match status" value="1"/>
</dbReference>
<feature type="domain" description="Phosphatidic acid phosphatase type 2/haloperoxidase" evidence="2">
    <location>
        <begin position="75"/>
        <end position="193"/>
    </location>
</feature>
<keyword evidence="1" id="KW-0812">Transmembrane</keyword>
<sequence>MILLNAPDSGPLASGFLENLKLLDAWLFLKINQEWNVPFLDSIFPWWRDQNTWTPLYLFLFLFVVLNFGWRCVPWLLAIALTTALTDQVSSTLLKNWINRPRPCNDPFLMYYTRLLLSRCPSSGSFTSSHAANHFGAAVFFYLTLKPWFKKWGYLFFVWAATVSYGQIYIGVHYPLDVIGGAVIGGLIGLISARIFNRRWQMEIPVQE</sequence>
<feature type="transmembrane region" description="Helical" evidence="1">
    <location>
        <begin position="178"/>
        <end position="196"/>
    </location>
</feature>
<evidence type="ECO:0000313" key="4">
    <source>
        <dbReference type="Proteomes" id="UP000290545"/>
    </source>
</evidence>
<dbReference type="InterPro" id="IPR000326">
    <property type="entry name" value="PAP2/HPO"/>
</dbReference>
<feature type="transmembrane region" description="Helical" evidence="1">
    <location>
        <begin position="56"/>
        <end position="85"/>
    </location>
</feature>
<proteinExistence type="predicted"/>
<evidence type="ECO:0000259" key="2">
    <source>
        <dbReference type="SMART" id="SM00014"/>
    </source>
</evidence>
<dbReference type="Proteomes" id="UP000290545">
    <property type="component" value="Unassembled WGS sequence"/>
</dbReference>